<dbReference type="Proteomes" id="UP000305948">
    <property type="component" value="Unassembled WGS sequence"/>
</dbReference>
<reference evidence="5 6" key="1">
    <citation type="journal article" date="2019" name="Nat. Ecol. Evol.">
        <title>Megaphylogeny resolves global patterns of mushroom evolution.</title>
        <authorList>
            <person name="Varga T."/>
            <person name="Krizsan K."/>
            <person name="Foldi C."/>
            <person name="Dima B."/>
            <person name="Sanchez-Garcia M."/>
            <person name="Sanchez-Ramirez S."/>
            <person name="Szollosi G.J."/>
            <person name="Szarkandi J.G."/>
            <person name="Papp V."/>
            <person name="Albert L."/>
            <person name="Andreopoulos W."/>
            <person name="Angelini C."/>
            <person name="Antonin V."/>
            <person name="Barry K.W."/>
            <person name="Bougher N.L."/>
            <person name="Buchanan P."/>
            <person name="Buyck B."/>
            <person name="Bense V."/>
            <person name="Catcheside P."/>
            <person name="Chovatia M."/>
            <person name="Cooper J."/>
            <person name="Damon W."/>
            <person name="Desjardin D."/>
            <person name="Finy P."/>
            <person name="Geml J."/>
            <person name="Haridas S."/>
            <person name="Hughes K."/>
            <person name="Justo A."/>
            <person name="Karasinski D."/>
            <person name="Kautmanova I."/>
            <person name="Kiss B."/>
            <person name="Kocsube S."/>
            <person name="Kotiranta H."/>
            <person name="LaButti K.M."/>
            <person name="Lechner B.E."/>
            <person name="Liimatainen K."/>
            <person name="Lipzen A."/>
            <person name="Lukacs Z."/>
            <person name="Mihaltcheva S."/>
            <person name="Morgado L.N."/>
            <person name="Niskanen T."/>
            <person name="Noordeloos M.E."/>
            <person name="Ohm R.A."/>
            <person name="Ortiz-Santana B."/>
            <person name="Ovrebo C."/>
            <person name="Racz N."/>
            <person name="Riley R."/>
            <person name="Savchenko A."/>
            <person name="Shiryaev A."/>
            <person name="Soop K."/>
            <person name="Spirin V."/>
            <person name="Szebenyi C."/>
            <person name="Tomsovsky M."/>
            <person name="Tulloss R.E."/>
            <person name="Uehling J."/>
            <person name="Grigoriev I.V."/>
            <person name="Vagvolgyi C."/>
            <person name="Papp T."/>
            <person name="Martin F.M."/>
            <person name="Miettinen O."/>
            <person name="Hibbett D.S."/>
            <person name="Nagy L.G."/>
        </authorList>
    </citation>
    <scope>NUCLEOTIDE SEQUENCE [LARGE SCALE GENOMIC DNA]</scope>
    <source>
        <strain evidence="5 6">OMC1185</strain>
    </source>
</reference>
<dbReference type="InterPro" id="IPR036291">
    <property type="entry name" value="NAD(P)-bd_dom_sf"/>
</dbReference>
<dbReference type="InterPro" id="IPR045312">
    <property type="entry name" value="PCBER-like"/>
</dbReference>
<dbReference type="EMBL" id="ML213524">
    <property type="protein sequence ID" value="TFK47419.1"/>
    <property type="molecule type" value="Genomic_DNA"/>
</dbReference>
<keyword evidence="2" id="KW-0521">NADP</keyword>
<evidence type="ECO:0000313" key="6">
    <source>
        <dbReference type="Proteomes" id="UP000305948"/>
    </source>
</evidence>
<dbReference type="InterPro" id="IPR008030">
    <property type="entry name" value="NmrA-like"/>
</dbReference>
<keyword evidence="6" id="KW-1185">Reference proteome</keyword>
<dbReference type="PANTHER" id="PTHR47706:SF4">
    <property type="entry name" value="NMRA-LIKE DOMAIN-CONTAINING PROTEIN"/>
    <property type="match status" value="1"/>
</dbReference>
<dbReference type="OrthoDB" id="9974981at2759"/>
<evidence type="ECO:0000256" key="1">
    <source>
        <dbReference type="ARBA" id="ARBA00005725"/>
    </source>
</evidence>
<accession>A0A5C3MPU4</accession>
<dbReference type="GO" id="GO:0016491">
    <property type="term" value="F:oxidoreductase activity"/>
    <property type="evidence" value="ECO:0007669"/>
    <property type="project" value="UniProtKB-KW"/>
</dbReference>
<dbReference type="STRING" id="5364.A0A5C3MPU4"/>
<gene>
    <name evidence="5" type="ORF">OE88DRAFT_1686391</name>
</gene>
<dbReference type="CDD" id="cd05259">
    <property type="entry name" value="PCBER_SDR_a"/>
    <property type="match status" value="1"/>
</dbReference>
<evidence type="ECO:0000259" key="4">
    <source>
        <dbReference type="Pfam" id="PF05368"/>
    </source>
</evidence>
<evidence type="ECO:0000256" key="3">
    <source>
        <dbReference type="ARBA" id="ARBA00023002"/>
    </source>
</evidence>
<dbReference type="Gene3D" id="3.90.25.10">
    <property type="entry name" value="UDP-galactose 4-epimerase, domain 1"/>
    <property type="match status" value="1"/>
</dbReference>
<dbReference type="PANTHER" id="PTHR47706">
    <property type="entry name" value="NMRA-LIKE FAMILY PROTEIN"/>
    <property type="match status" value="1"/>
</dbReference>
<dbReference type="InterPro" id="IPR051609">
    <property type="entry name" value="NmrA/Isoflavone_reductase-like"/>
</dbReference>
<keyword evidence="3" id="KW-0560">Oxidoreductase</keyword>
<sequence>MSGFKTIALAGAGNIGKFIAEELLKLKASGTITSVVVLTRGSSSDNLASLEKQGAKIAKVDYSSADSLTSALSGVDVVISTLGGNALTTQGPLADAAKKAGVKLFVPSEFGVVTEGRTEGVLSFKNDLHRKLEDIKLPYALFYTGPFADWIFIPPFGWDLANGKITISGEGKTPVSWTTRRDIARFVAHAVTSFSTEQLYFKELPIEGDRKSLNEVAEGYIAKTGKKIEVSHKPRSVLDDALKENPNNFLAWLQLAWEIGEGVTAKTPEQTANKLWPEWNPTSVVEAVVQAYP</sequence>
<organism evidence="5 6">
    <name type="scientific">Heliocybe sulcata</name>
    <dbReference type="NCBI Taxonomy" id="5364"/>
    <lineage>
        <taxon>Eukaryota</taxon>
        <taxon>Fungi</taxon>
        <taxon>Dikarya</taxon>
        <taxon>Basidiomycota</taxon>
        <taxon>Agaricomycotina</taxon>
        <taxon>Agaricomycetes</taxon>
        <taxon>Gloeophyllales</taxon>
        <taxon>Gloeophyllaceae</taxon>
        <taxon>Heliocybe</taxon>
    </lineage>
</organism>
<comment type="similarity">
    <text evidence="1">Belongs to the NmrA-type oxidoreductase family. Isoflavone reductase subfamily.</text>
</comment>
<name>A0A5C3MPU4_9AGAM</name>
<evidence type="ECO:0000256" key="2">
    <source>
        <dbReference type="ARBA" id="ARBA00022857"/>
    </source>
</evidence>
<dbReference type="Gene3D" id="3.40.50.720">
    <property type="entry name" value="NAD(P)-binding Rossmann-like Domain"/>
    <property type="match status" value="1"/>
</dbReference>
<dbReference type="Pfam" id="PF05368">
    <property type="entry name" value="NmrA"/>
    <property type="match status" value="1"/>
</dbReference>
<dbReference type="AlphaFoldDB" id="A0A5C3MPU4"/>
<feature type="domain" description="NmrA-like" evidence="4">
    <location>
        <begin position="5"/>
        <end position="280"/>
    </location>
</feature>
<protein>
    <submittedName>
        <fullName evidence="5">NAD-P-binding protein</fullName>
    </submittedName>
</protein>
<proteinExistence type="inferred from homology"/>
<evidence type="ECO:0000313" key="5">
    <source>
        <dbReference type="EMBL" id="TFK47419.1"/>
    </source>
</evidence>
<dbReference type="SUPFAM" id="SSF51735">
    <property type="entry name" value="NAD(P)-binding Rossmann-fold domains"/>
    <property type="match status" value="1"/>
</dbReference>